<keyword evidence="2" id="KW-0723">Serine/threonine-protein kinase</keyword>
<evidence type="ECO:0000256" key="5">
    <source>
        <dbReference type="ARBA" id="ARBA00022989"/>
    </source>
</evidence>
<protein>
    <submittedName>
        <fullName evidence="10">Receptor-like protein kinase</fullName>
    </submittedName>
</protein>
<feature type="domain" description="Protein kinase" evidence="9">
    <location>
        <begin position="131"/>
        <end position="191"/>
    </location>
</feature>
<evidence type="ECO:0000256" key="6">
    <source>
        <dbReference type="ARBA" id="ARBA00023136"/>
    </source>
</evidence>
<keyword evidence="3" id="KW-0812">Transmembrane</keyword>
<comment type="subcellular location">
    <subcellularLocation>
        <location evidence="1">Membrane</location>
        <topology evidence="1">Single-pass type I membrane protein</topology>
    </subcellularLocation>
</comment>
<dbReference type="InterPro" id="IPR045874">
    <property type="entry name" value="LRK10/LRL21-25-like"/>
</dbReference>
<dbReference type="Proteomes" id="UP001163823">
    <property type="component" value="Chromosome 7"/>
</dbReference>
<dbReference type="GO" id="GO:0016020">
    <property type="term" value="C:membrane"/>
    <property type="evidence" value="ECO:0007669"/>
    <property type="project" value="UniProtKB-SubCell"/>
</dbReference>
<proteinExistence type="predicted"/>
<evidence type="ECO:0000259" key="9">
    <source>
        <dbReference type="PROSITE" id="PS50011"/>
    </source>
</evidence>
<feature type="binding site" evidence="8">
    <location>
        <position position="162"/>
    </location>
    <ligand>
        <name>ATP</name>
        <dbReference type="ChEBI" id="CHEBI:30616"/>
    </ligand>
</feature>
<keyword evidence="4" id="KW-0732">Signal</keyword>
<evidence type="ECO:0000256" key="1">
    <source>
        <dbReference type="ARBA" id="ARBA00004479"/>
    </source>
</evidence>
<evidence type="ECO:0000313" key="10">
    <source>
        <dbReference type="EMBL" id="KAJ7961572.1"/>
    </source>
</evidence>
<keyword evidence="10" id="KW-0418">Kinase</keyword>
<keyword evidence="8" id="KW-0547">Nucleotide-binding</keyword>
<evidence type="ECO:0000256" key="3">
    <source>
        <dbReference type="ARBA" id="ARBA00022692"/>
    </source>
</evidence>
<accession>A0AAD7PNC7</accession>
<evidence type="ECO:0000256" key="2">
    <source>
        <dbReference type="ARBA" id="ARBA00022527"/>
    </source>
</evidence>
<dbReference type="InterPro" id="IPR001245">
    <property type="entry name" value="Ser-Thr/Tyr_kinase_cat_dom"/>
</dbReference>
<dbReference type="AlphaFoldDB" id="A0AAD7PNC7"/>
<dbReference type="KEGG" id="qsa:O6P43_016900"/>
<keyword evidence="10" id="KW-0808">Transferase</keyword>
<keyword evidence="8" id="KW-0067">ATP-binding</keyword>
<dbReference type="InterPro" id="IPR000719">
    <property type="entry name" value="Prot_kinase_dom"/>
</dbReference>
<keyword evidence="6" id="KW-0472">Membrane</keyword>
<dbReference type="PROSITE" id="PS00107">
    <property type="entry name" value="PROTEIN_KINASE_ATP"/>
    <property type="match status" value="1"/>
</dbReference>
<dbReference type="InterPro" id="IPR017441">
    <property type="entry name" value="Protein_kinase_ATP_BS"/>
</dbReference>
<dbReference type="SUPFAM" id="SSF56112">
    <property type="entry name" value="Protein kinase-like (PK-like)"/>
    <property type="match status" value="1"/>
</dbReference>
<dbReference type="EMBL" id="JARAOO010000007">
    <property type="protein sequence ID" value="KAJ7961572.1"/>
    <property type="molecule type" value="Genomic_DNA"/>
</dbReference>
<keyword evidence="5" id="KW-1133">Transmembrane helix</keyword>
<name>A0AAD7PNC7_QUISA</name>
<keyword evidence="7" id="KW-0325">Glycoprotein</keyword>
<gene>
    <name evidence="10" type="ORF">O6P43_016900</name>
</gene>
<dbReference type="PANTHER" id="PTHR27009">
    <property type="entry name" value="RUST RESISTANCE KINASE LR10-RELATED"/>
    <property type="match status" value="1"/>
</dbReference>
<dbReference type="InterPro" id="IPR011009">
    <property type="entry name" value="Kinase-like_dom_sf"/>
</dbReference>
<keyword evidence="11" id="KW-1185">Reference proteome</keyword>
<evidence type="ECO:0000313" key="11">
    <source>
        <dbReference type="Proteomes" id="UP001163823"/>
    </source>
</evidence>
<dbReference type="PROSITE" id="PS50011">
    <property type="entry name" value="PROTEIN_KINASE_DOM"/>
    <property type="match status" value="1"/>
</dbReference>
<dbReference type="GO" id="GO:0005524">
    <property type="term" value="F:ATP binding"/>
    <property type="evidence" value="ECO:0007669"/>
    <property type="project" value="UniProtKB-UniRule"/>
</dbReference>
<reference evidence="10" key="1">
    <citation type="journal article" date="2023" name="Science">
        <title>Elucidation of the pathway for biosynthesis of saponin adjuvants from the soapbark tree.</title>
        <authorList>
            <person name="Reed J."/>
            <person name="Orme A."/>
            <person name="El-Demerdash A."/>
            <person name="Owen C."/>
            <person name="Martin L.B.B."/>
            <person name="Misra R.C."/>
            <person name="Kikuchi S."/>
            <person name="Rejzek M."/>
            <person name="Martin A.C."/>
            <person name="Harkess A."/>
            <person name="Leebens-Mack J."/>
            <person name="Louveau T."/>
            <person name="Stephenson M.J."/>
            <person name="Osbourn A."/>
        </authorList>
    </citation>
    <scope>NUCLEOTIDE SEQUENCE</scope>
    <source>
        <strain evidence="10">S10</strain>
    </source>
</reference>
<evidence type="ECO:0000256" key="4">
    <source>
        <dbReference type="ARBA" id="ARBA00022729"/>
    </source>
</evidence>
<dbReference type="Pfam" id="PF07714">
    <property type="entry name" value="PK_Tyr_Ser-Thr"/>
    <property type="match status" value="1"/>
</dbReference>
<keyword evidence="10" id="KW-0675">Receptor</keyword>
<sequence>MVPYCPIEVVYSNNDLISYAKRMDSACTKILDIYLGSYGFDLRDDLFLRWLKPNCGTCEAQEKKCKLKKNDVSHEFEGEETECFGPDKKAHISTILLVTEEDEARLEKFLEDYRALKPTRFSYADIKRITGQFKDKLGEGAHGIVFMGKLSNENENHHVAVKILNKEWERDGQEFINEVRTMGKIHHVNFW</sequence>
<dbReference type="GO" id="GO:0004674">
    <property type="term" value="F:protein serine/threonine kinase activity"/>
    <property type="evidence" value="ECO:0007669"/>
    <property type="project" value="UniProtKB-KW"/>
</dbReference>
<evidence type="ECO:0000256" key="7">
    <source>
        <dbReference type="ARBA" id="ARBA00023180"/>
    </source>
</evidence>
<dbReference type="Gene3D" id="3.30.200.20">
    <property type="entry name" value="Phosphorylase Kinase, domain 1"/>
    <property type="match status" value="1"/>
</dbReference>
<comment type="caution">
    <text evidence="10">The sequence shown here is derived from an EMBL/GenBank/DDBJ whole genome shotgun (WGS) entry which is preliminary data.</text>
</comment>
<organism evidence="10 11">
    <name type="scientific">Quillaja saponaria</name>
    <name type="common">Soap bark tree</name>
    <dbReference type="NCBI Taxonomy" id="32244"/>
    <lineage>
        <taxon>Eukaryota</taxon>
        <taxon>Viridiplantae</taxon>
        <taxon>Streptophyta</taxon>
        <taxon>Embryophyta</taxon>
        <taxon>Tracheophyta</taxon>
        <taxon>Spermatophyta</taxon>
        <taxon>Magnoliopsida</taxon>
        <taxon>eudicotyledons</taxon>
        <taxon>Gunneridae</taxon>
        <taxon>Pentapetalae</taxon>
        <taxon>rosids</taxon>
        <taxon>fabids</taxon>
        <taxon>Fabales</taxon>
        <taxon>Quillajaceae</taxon>
        <taxon>Quillaja</taxon>
    </lineage>
</organism>
<evidence type="ECO:0000256" key="8">
    <source>
        <dbReference type="PROSITE-ProRule" id="PRU10141"/>
    </source>
</evidence>